<feature type="domain" description="NB-ARC" evidence="6">
    <location>
        <begin position="174"/>
        <end position="334"/>
    </location>
</feature>
<keyword evidence="5" id="KW-0547">Nucleotide-binding</keyword>
<dbReference type="InterPro" id="IPR057135">
    <property type="entry name" value="At4g27190-like_LRR"/>
</dbReference>
<keyword evidence="3" id="KW-0677">Repeat</keyword>
<dbReference type="PANTHER" id="PTHR33463">
    <property type="entry name" value="NB-ARC DOMAIN-CONTAINING PROTEIN-RELATED"/>
    <property type="match status" value="1"/>
</dbReference>
<dbReference type="InterPro" id="IPR036388">
    <property type="entry name" value="WH-like_DNA-bd_sf"/>
</dbReference>
<dbReference type="Gene3D" id="3.80.10.10">
    <property type="entry name" value="Ribonuclease Inhibitor"/>
    <property type="match status" value="2"/>
</dbReference>
<keyword evidence="2" id="KW-0433">Leucine-rich repeat</keyword>
<dbReference type="GO" id="GO:0006952">
    <property type="term" value="P:defense response"/>
    <property type="evidence" value="ECO:0007669"/>
    <property type="project" value="UniProtKB-KW"/>
</dbReference>
<evidence type="ECO:0000313" key="9">
    <source>
        <dbReference type="EMBL" id="KAJ8445245.1"/>
    </source>
</evidence>
<dbReference type="GO" id="GO:0005524">
    <property type="term" value="F:ATP binding"/>
    <property type="evidence" value="ECO:0007669"/>
    <property type="project" value="UniProtKB-KW"/>
</dbReference>
<dbReference type="InterPro" id="IPR032675">
    <property type="entry name" value="LRR_dom_sf"/>
</dbReference>
<dbReference type="Gene3D" id="1.10.8.430">
    <property type="entry name" value="Helical domain of apoptotic protease-activating factors"/>
    <property type="match status" value="1"/>
</dbReference>
<dbReference type="InterPro" id="IPR027417">
    <property type="entry name" value="P-loop_NTPase"/>
</dbReference>
<dbReference type="Gene3D" id="1.10.10.10">
    <property type="entry name" value="Winged helix-like DNA-binding domain superfamily/Winged helix DNA-binding domain"/>
    <property type="match status" value="1"/>
</dbReference>
<dbReference type="InterPro" id="IPR042197">
    <property type="entry name" value="Apaf_helical"/>
</dbReference>
<evidence type="ECO:0000259" key="6">
    <source>
        <dbReference type="Pfam" id="PF00931"/>
    </source>
</evidence>
<dbReference type="Gene3D" id="3.40.50.300">
    <property type="entry name" value="P-loop containing nucleotide triphosphate hydrolases"/>
    <property type="match status" value="1"/>
</dbReference>
<dbReference type="PRINTS" id="PR00364">
    <property type="entry name" value="DISEASERSIST"/>
</dbReference>
<feature type="domain" description="Disease resistance protein At4g27190-like leucine-rich repeats" evidence="7">
    <location>
        <begin position="839"/>
        <end position="963"/>
    </location>
</feature>
<gene>
    <name evidence="9" type="ORF">Cgig2_024451</name>
</gene>
<proteinExistence type="inferred from homology"/>
<dbReference type="Proteomes" id="UP001153076">
    <property type="component" value="Unassembled WGS sequence"/>
</dbReference>
<dbReference type="AlphaFoldDB" id="A0A9Q1QM80"/>
<comment type="caution">
    <text evidence="9">The sequence shown here is derived from an EMBL/GenBank/DDBJ whole genome shotgun (WGS) entry which is preliminary data.</text>
</comment>
<keyword evidence="4" id="KW-0611">Plant defense</keyword>
<dbReference type="GO" id="GO:0043531">
    <property type="term" value="F:ADP binding"/>
    <property type="evidence" value="ECO:0007669"/>
    <property type="project" value="InterPro"/>
</dbReference>
<dbReference type="SUPFAM" id="SSF52540">
    <property type="entry name" value="P-loop containing nucleoside triphosphate hydrolases"/>
    <property type="match status" value="1"/>
</dbReference>
<evidence type="ECO:0000256" key="5">
    <source>
        <dbReference type="ARBA" id="ARBA00022840"/>
    </source>
</evidence>
<sequence>MSGGSVGLAILTGGAGQAAGSLVAPATEAGKGIYQYLKQKYDYIKNLHHNFTNLDREAGYLSGRQMDVRDKIDQNRVTMQPTQECAAWLEDVRRIMENVEELKTRYRETSNGCYGACLLCTRLKLSKEIVETTNSVIAVRVRMDTNHTILAERPPDRVEKKFPKSINEVPSLHEHVEKLLELLKDDNTKKIGIWGMPGVGKTTILENLNDKAEKLQVFEKVLWVTLPKERNLYDVQREILRQLGVKKENVQTQMQAGVLISRTLENMSYLLLLDEVFWEFDLRHIGIHDSHLHGKVVLTAREKKICISMTDEDIKVERLSRDDARNLFRGAVGDAFDHPQIKPTAELVLKQCGELPHIIRGIGSHLKGKFSEDFWRNTLSELRAPNMYQLKDMEDVFNTFKVIFDGLHHTLKNCLLYAASFPEDHEIYRDYLIECWRAEQLIGIDETFKRTREKGHSNLDILIDKCLFDRCKSYQSVKMPIVFRNTALRMADQNNYELFLRHDEESEYPSDRKWVNAQVISLMNSNLVQLPSKPDCSMVSTLFLQKNENLSVVPPSFFTCMSTLKILDLSGTSIDSLPSSISILTSLKALYLNDCGKLVHLPQEIQQLQNLELLDICRSGIPGFPAVIGGLTHLGCLRVSFTSVVGNQNCLKANGIQGTPFETIQWLPHLEELTIDADPKDPKWNIIAPRIAEKVVDLEKLSTLSFCFPSTLSLERFIQTSKSWKNGSSQPGSNFRSFNIIVGSQRAHKFTSLDVRKWSGQRYFQYSGGMDMPDVVKQVLRRTNAFELIAHQNITNFSDLAFDGMECLEFCRVEGCNAMIAFLNTEMPAPGTPAFRWLRELQLLDLQQLNAICQGLITPGSFGRLTTLTLYDCPNVTEVFSWEFAVQLRELQHLNVEKCPQVKEIISGDNQSTQCAVKGVFPKLETVKLVMLEGLVSIHSDDSFVWRELQHIEILHCEKLVNLRLSTLNASKYDTSSAVLRQGFLLPPLSLLLLLLFSSVVTVHRSDVADKLRNLASWQQWLSNNSRNSMLLFLWDWIKKIGDDIGHYI</sequence>
<evidence type="ECO:0000256" key="4">
    <source>
        <dbReference type="ARBA" id="ARBA00022821"/>
    </source>
</evidence>
<name>A0A9Q1QM80_9CARY</name>
<evidence type="ECO:0000256" key="1">
    <source>
        <dbReference type="ARBA" id="ARBA00008894"/>
    </source>
</evidence>
<dbReference type="Pfam" id="PF13855">
    <property type="entry name" value="LRR_8"/>
    <property type="match status" value="1"/>
</dbReference>
<comment type="similarity">
    <text evidence="1">Belongs to the disease resistance NB-LRR family.</text>
</comment>
<dbReference type="Pfam" id="PF00931">
    <property type="entry name" value="NB-ARC"/>
    <property type="match status" value="1"/>
</dbReference>
<dbReference type="InterPro" id="IPR050905">
    <property type="entry name" value="Plant_NBS-LRR"/>
</dbReference>
<organism evidence="9 10">
    <name type="scientific">Carnegiea gigantea</name>
    <dbReference type="NCBI Taxonomy" id="171969"/>
    <lineage>
        <taxon>Eukaryota</taxon>
        <taxon>Viridiplantae</taxon>
        <taxon>Streptophyta</taxon>
        <taxon>Embryophyta</taxon>
        <taxon>Tracheophyta</taxon>
        <taxon>Spermatophyta</taxon>
        <taxon>Magnoliopsida</taxon>
        <taxon>eudicotyledons</taxon>
        <taxon>Gunneridae</taxon>
        <taxon>Pentapetalae</taxon>
        <taxon>Caryophyllales</taxon>
        <taxon>Cactineae</taxon>
        <taxon>Cactaceae</taxon>
        <taxon>Cactoideae</taxon>
        <taxon>Echinocereeae</taxon>
        <taxon>Carnegiea</taxon>
    </lineage>
</organism>
<evidence type="ECO:0000259" key="8">
    <source>
        <dbReference type="Pfam" id="PF23559"/>
    </source>
</evidence>
<evidence type="ECO:0000313" key="10">
    <source>
        <dbReference type="Proteomes" id="UP001153076"/>
    </source>
</evidence>
<dbReference type="Pfam" id="PF23247">
    <property type="entry name" value="LRR_RPS2"/>
    <property type="match status" value="1"/>
</dbReference>
<dbReference type="InterPro" id="IPR001611">
    <property type="entry name" value="Leu-rich_rpt"/>
</dbReference>
<reference evidence="9" key="1">
    <citation type="submission" date="2022-04" db="EMBL/GenBank/DDBJ databases">
        <title>Carnegiea gigantea Genome sequencing and assembly v2.</title>
        <authorList>
            <person name="Copetti D."/>
            <person name="Sanderson M.J."/>
            <person name="Burquez A."/>
            <person name="Wojciechowski M.F."/>
        </authorList>
    </citation>
    <scope>NUCLEOTIDE SEQUENCE</scope>
    <source>
        <strain evidence="9">SGP5-SGP5p</strain>
        <tissue evidence="9">Aerial part</tissue>
    </source>
</reference>
<accession>A0A9Q1QM80</accession>
<evidence type="ECO:0000259" key="7">
    <source>
        <dbReference type="Pfam" id="PF23247"/>
    </source>
</evidence>
<keyword evidence="5" id="KW-0067">ATP-binding</keyword>
<dbReference type="SUPFAM" id="SSF52058">
    <property type="entry name" value="L domain-like"/>
    <property type="match status" value="1"/>
</dbReference>
<evidence type="ECO:0000256" key="2">
    <source>
        <dbReference type="ARBA" id="ARBA00022614"/>
    </source>
</evidence>
<dbReference type="InterPro" id="IPR058922">
    <property type="entry name" value="WHD_DRP"/>
</dbReference>
<keyword evidence="10" id="KW-1185">Reference proteome</keyword>
<dbReference type="Pfam" id="PF23559">
    <property type="entry name" value="WHD_DRP"/>
    <property type="match status" value="1"/>
</dbReference>
<dbReference type="OrthoDB" id="1691503at2759"/>
<dbReference type="InterPro" id="IPR002182">
    <property type="entry name" value="NB-ARC"/>
</dbReference>
<protein>
    <submittedName>
        <fullName evidence="9">Uncharacterized protein</fullName>
    </submittedName>
</protein>
<evidence type="ECO:0000256" key="3">
    <source>
        <dbReference type="ARBA" id="ARBA00022737"/>
    </source>
</evidence>
<dbReference type="EMBL" id="JAKOGI010000079">
    <property type="protein sequence ID" value="KAJ8445245.1"/>
    <property type="molecule type" value="Genomic_DNA"/>
</dbReference>
<feature type="domain" description="Disease resistance protein winged helix" evidence="8">
    <location>
        <begin position="421"/>
        <end position="476"/>
    </location>
</feature>
<dbReference type="PANTHER" id="PTHR33463:SF209">
    <property type="entry name" value="DISEASE RESISTANCE PROTEIN RPS2-LIKE"/>
    <property type="match status" value="1"/>
</dbReference>